<dbReference type="Pfam" id="PF03668">
    <property type="entry name" value="RapZ-like_N"/>
    <property type="match status" value="1"/>
</dbReference>
<dbReference type="GO" id="GO:0005525">
    <property type="term" value="F:GTP binding"/>
    <property type="evidence" value="ECO:0007669"/>
    <property type="project" value="UniProtKB-UniRule"/>
</dbReference>
<keyword evidence="2 4" id="KW-0067">ATP-binding</keyword>
<gene>
    <name evidence="7" type="primary">yvcJ</name>
    <name evidence="7" type="ORF">NCTC11088_00268</name>
</gene>
<evidence type="ECO:0000256" key="2">
    <source>
        <dbReference type="ARBA" id="ARBA00022840"/>
    </source>
</evidence>
<dbReference type="RefSeq" id="WP_004822657.1">
    <property type="nucleotide sequence ID" value="NZ_UGTH01000001.1"/>
</dbReference>
<dbReference type="InterPro" id="IPR053931">
    <property type="entry name" value="RapZ_C"/>
</dbReference>
<protein>
    <submittedName>
        <fullName evidence="7">GlmZ(SRNA)-inactivating NTPase</fullName>
    </submittedName>
</protein>
<dbReference type="InterPro" id="IPR053930">
    <property type="entry name" value="RapZ-like_N"/>
</dbReference>
<dbReference type="HAMAP" id="MF_00636">
    <property type="entry name" value="RapZ_like"/>
    <property type="match status" value="1"/>
</dbReference>
<dbReference type="NCBIfam" id="NF003828">
    <property type="entry name" value="PRK05416.1"/>
    <property type="match status" value="1"/>
</dbReference>
<evidence type="ECO:0000256" key="1">
    <source>
        <dbReference type="ARBA" id="ARBA00022741"/>
    </source>
</evidence>
<name>A0A379D9N4_9FIRM</name>
<dbReference type="SUPFAM" id="SSF52540">
    <property type="entry name" value="P-loop containing nucleoside triphosphate hydrolases"/>
    <property type="match status" value="1"/>
</dbReference>
<feature type="domain" description="RapZ-like N-terminal" evidence="5">
    <location>
        <begin position="1"/>
        <end position="149"/>
    </location>
</feature>
<sequence length="280" mass="31569">MEIFVITGMSGSGKSGALNVFEDLGYFAMDNLPPALVPKFAEMACKSDTMSKVCVVVDVRSGEFFEDFSKSLLELKAQNINYKLLFLDAREEVLVNRYKEKRRPHPLDKSILNGIRKEAKMLENIRGEAEYIIDTSDLSMKQFREKMLEIVDLKIDEVLKISVTSFGFKNGILLDGDLIFDVRFLPNPYYIPELKKLSGENDKTKEFVLSHSVTSGFLTKCIDMLKFLIPNYIAEGKSVLSIGIGCTGGFHRSVVITNEIGLKLKELGYSVEVNHRDLVE</sequence>
<keyword evidence="1 4" id="KW-0547">Nucleotide-binding</keyword>
<evidence type="ECO:0000313" key="8">
    <source>
        <dbReference type="Proteomes" id="UP000254777"/>
    </source>
</evidence>
<dbReference type="EMBL" id="UGTH01000001">
    <property type="protein sequence ID" value="SUB74520.1"/>
    <property type="molecule type" value="Genomic_DNA"/>
</dbReference>
<feature type="binding site" evidence="4">
    <location>
        <begin position="58"/>
        <end position="61"/>
    </location>
    <ligand>
        <name>GTP</name>
        <dbReference type="ChEBI" id="CHEBI:37565"/>
    </ligand>
</feature>
<evidence type="ECO:0000256" key="3">
    <source>
        <dbReference type="ARBA" id="ARBA00023134"/>
    </source>
</evidence>
<dbReference type="PIRSF" id="PIRSF005052">
    <property type="entry name" value="P-loopkin"/>
    <property type="match status" value="1"/>
</dbReference>
<evidence type="ECO:0000259" key="5">
    <source>
        <dbReference type="Pfam" id="PF03668"/>
    </source>
</evidence>
<evidence type="ECO:0000313" key="7">
    <source>
        <dbReference type="EMBL" id="SUB74520.1"/>
    </source>
</evidence>
<dbReference type="PANTHER" id="PTHR30448:SF0">
    <property type="entry name" value="RNASE ADAPTER PROTEIN RAPZ"/>
    <property type="match status" value="1"/>
</dbReference>
<dbReference type="InterPro" id="IPR005337">
    <property type="entry name" value="RapZ-like"/>
</dbReference>
<dbReference type="GO" id="GO:0005524">
    <property type="term" value="F:ATP binding"/>
    <property type="evidence" value="ECO:0007669"/>
    <property type="project" value="UniProtKB-UniRule"/>
</dbReference>
<dbReference type="Pfam" id="PF22740">
    <property type="entry name" value="PapZ_C"/>
    <property type="match status" value="1"/>
</dbReference>
<evidence type="ECO:0000259" key="6">
    <source>
        <dbReference type="Pfam" id="PF22740"/>
    </source>
</evidence>
<dbReference type="Proteomes" id="UP000254777">
    <property type="component" value="Unassembled WGS sequence"/>
</dbReference>
<dbReference type="Gene3D" id="3.40.50.300">
    <property type="entry name" value="P-loop containing nucleotide triphosphate hydrolases"/>
    <property type="match status" value="1"/>
</dbReference>
<reference evidence="7 8" key="1">
    <citation type="submission" date="2018-06" db="EMBL/GenBank/DDBJ databases">
        <authorList>
            <consortium name="Pathogen Informatics"/>
            <person name="Doyle S."/>
        </authorList>
    </citation>
    <scope>NUCLEOTIDE SEQUENCE [LARGE SCALE GENOMIC DNA]</scope>
    <source>
        <strain evidence="7 8">NCTC11088</strain>
    </source>
</reference>
<dbReference type="AlphaFoldDB" id="A0A379D9N4"/>
<organism evidence="7 8">
    <name type="scientific">Peptoniphilus indolicus</name>
    <dbReference type="NCBI Taxonomy" id="33030"/>
    <lineage>
        <taxon>Bacteria</taxon>
        <taxon>Bacillati</taxon>
        <taxon>Bacillota</taxon>
        <taxon>Tissierellia</taxon>
        <taxon>Tissierellales</taxon>
        <taxon>Peptoniphilaceae</taxon>
        <taxon>Peptoniphilus</taxon>
    </lineage>
</organism>
<evidence type="ECO:0000256" key="4">
    <source>
        <dbReference type="HAMAP-Rule" id="MF_00636"/>
    </source>
</evidence>
<keyword evidence="3 4" id="KW-0342">GTP-binding</keyword>
<feature type="binding site" evidence="4">
    <location>
        <begin position="8"/>
        <end position="15"/>
    </location>
    <ligand>
        <name>ATP</name>
        <dbReference type="ChEBI" id="CHEBI:30616"/>
    </ligand>
</feature>
<feature type="domain" description="RapZ C-terminal" evidence="6">
    <location>
        <begin position="159"/>
        <end position="278"/>
    </location>
</feature>
<dbReference type="InterPro" id="IPR027417">
    <property type="entry name" value="P-loop_NTPase"/>
</dbReference>
<proteinExistence type="inferred from homology"/>
<dbReference type="PANTHER" id="PTHR30448">
    <property type="entry name" value="RNASE ADAPTER PROTEIN RAPZ"/>
    <property type="match status" value="1"/>
</dbReference>
<accession>A0A379D9N4</accession>